<evidence type="ECO:0000313" key="4">
    <source>
        <dbReference type="Proteomes" id="UP001518680"/>
    </source>
</evidence>
<evidence type="ECO:0000313" key="2">
    <source>
        <dbReference type="EMBL" id="RMB57554.1"/>
    </source>
</evidence>
<gene>
    <name evidence="2" type="ORF">D9543_09580</name>
    <name evidence="1" type="ORF">GWO63_010850</name>
</gene>
<organism evidence="2 3">
    <name type="scientific">Corynebacterium macginleyi</name>
    <dbReference type="NCBI Taxonomy" id="38290"/>
    <lineage>
        <taxon>Bacteria</taxon>
        <taxon>Bacillati</taxon>
        <taxon>Actinomycetota</taxon>
        <taxon>Actinomycetes</taxon>
        <taxon>Mycobacteriales</taxon>
        <taxon>Corynebacteriaceae</taxon>
        <taxon>Corynebacterium</taxon>
    </lineage>
</organism>
<dbReference type="PANTHER" id="PTHR36849:SF1">
    <property type="entry name" value="CYTOPLASMIC PROTEIN"/>
    <property type="match status" value="1"/>
</dbReference>
<dbReference type="InterPro" id="IPR052552">
    <property type="entry name" value="YeaO-like"/>
</dbReference>
<accession>A0A3M0FY01</accession>
<protein>
    <submittedName>
        <fullName evidence="2">DUF488 family protein</fullName>
    </submittedName>
</protein>
<dbReference type="AlphaFoldDB" id="A0A3M0FY01"/>
<reference evidence="1 4" key="2">
    <citation type="submission" date="2021-01" db="EMBL/GenBank/DDBJ databases">
        <title>Complete genome sequences of Corynebacterium macginleyi strains isolated from infectious keratitis.</title>
        <authorList>
            <person name="Sagerfors S."/>
            <person name="Poehlein A."/>
            <person name="Soderquist B."/>
            <person name="Bruggemann H."/>
        </authorList>
    </citation>
    <scope>NUCLEOTIDE SEQUENCE [LARGE SCALE GENOMIC DNA]</scope>
    <source>
        <strain evidence="1 4">12T220</strain>
    </source>
</reference>
<proteinExistence type="predicted"/>
<evidence type="ECO:0000313" key="3">
    <source>
        <dbReference type="Proteomes" id="UP000270649"/>
    </source>
</evidence>
<dbReference type="EMBL" id="JAACBX020000002">
    <property type="protein sequence ID" value="MBM0244726.1"/>
    <property type="molecule type" value="Genomic_DNA"/>
</dbReference>
<evidence type="ECO:0000313" key="1">
    <source>
        <dbReference type="EMBL" id="MBM0244726.1"/>
    </source>
</evidence>
<dbReference type="OrthoDB" id="9790745at2"/>
<keyword evidence="4" id="KW-1185">Reference proteome</keyword>
<dbReference type="GeneID" id="92746665"/>
<comment type="caution">
    <text evidence="2">The sequence shown here is derived from an EMBL/GenBank/DDBJ whole genome shotgun (WGS) entry which is preliminary data.</text>
</comment>
<name>A0A3M0FY01_9CORY</name>
<dbReference type="RefSeq" id="WP_121912363.1">
    <property type="nucleotide sequence ID" value="NZ_CP068291.1"/>
</dbReference>
<dbReference type="PANTHER" id="PTHR36849">
    <property type="entry name" value="CYTOPLASMIC PROTEIN-RELATED"/>
    <property type="match status" value="1"/>
</dbReference>
<dbReference type="Proteomes" id="UP001518680">
    <property type="component" value="Unassembled WGS sequence"/>
</dbReference>
<dbReference type="Proteomes" id="UP000270649">
    <property type="component" value="Unassembled WGS sequence"/>
</dbReference>
<sequence length="121" mass="14083">MLKTVKVHDAVKGEDSISGTGVLVDRLWPRGIVKADLDYDEWFKDVAPSPELRKWWSHDEDSFEEFSRRYRAELDERESEELTQLLSLAKEGDLTLLFGAADRTINHAVVLKEWLEEHLEK</sequence>
<reference evidence="2 3" key="1">
    <citation type="submission" date="2018-10" db="EMBL/GenBank/DDBJ databases">
        <title>Corynebacterium macginleyi genome sequencing and assembly of the type strain and two clinical samples.</title>
        <authorList>
            <person name="Bernier A.-M."/>
            <person name="Bernard K."/>
        </authorList>
    </citation>
    <scope>NUCLEOTIDE SEQUENCE [LARGE SCALE GENOMIC DNA]</scope>
    <source>
        <strain evidence="2 3">NML 120205</strain>
    </source>
</reference>
<dbReference type="EMBL" id="REGC01000014">
    <property type="protein sequence ID" value="RMB57554.1"/>
    <property type="molecule type" value="Genomic_DNA"/>
</dbReference>
<dbReference type="Pfam" id="PF22752">
    <property type="entry name" value="DUF488-N3i"/>
    <property type="match status" value="1"/>
</dbReference>